<dbReference type="GO" id="GO:0006364">
    <property type="term" value="P:rRNA processing"/>
    <property type="evidence" value="ECO:0007669"/>
    <property type="project" value="UniProtKB-UniRule"/>
</dbReference>
<dbReference type="HAMAP" id="MF_00009">
    <property type="entry name" value="Endoribonucl_YbeY"/>
    <property type="match status" value="1"/>
</dbReference>
<dbReference type="GO" id="GO:0004222">
    <property type="term" value="F:metalloendopeptidase activity"/>
    <property type="evidence" value="ECO:0007669"/>
    <property type="project" value="InterPro"/>
</dbReference>
<evidence type="ECO:0000256" key="5">
    <source>
        <dbReference type="ARBA" id="ARBA00022801"/>
    </source>
</evidence>
<dbReference type="AlphaFoldDB" id="A0A5B8YKP0"/>
<keyword evidence="4 7" id="KW-0255">Endonuclease</keyword>
<evidence type="ECO:0000256" key="4">
    <source>
        <dbReference type="ARBA" id="ARBA00022759"/>
    </source>
</evidence>
<gene>
    <name evidence="7 8" type="primary">ybeY</name>
    <name evidence="8" type="ORF">FK178_12390</name>
</gene>
<keyword evidence="7" id="KW-0690">Ribosome biogenesis</keyword>
<reference evidence="8 9" key="1">
    <citation type="submission" date="2019-08" db="EMBL/GenBank/DDBJ databases">
        <title>Antarcticibacterium arcticum sp. nov., a bacterium isolated from marine sediment of the Canadian Beaufort Sea.</title>
        <authorList>
            <person name="Lee Y.M."/>
            <person name="Baek K."/>
            <person name="Lee D.-H."/>
            <person name="Shin S.C."/>
            <person name="Jin Y.K."/>
            <person name="Park Y."/>
        </authorList>
    </citation>
    <scope>NUCLEOTIDE SEQUENCE [LARGE SCALE GENOMIC DNA]</scope>
    <source>
        <strain evidence="8 9">PAMC 28998</strain>
    </source>
</reference>
<feature type="binding site" evidence="7">
    <location>
        <position position="119"/>
    </location>
    <ligand>
        <name>Zn(2+)</name>
        <dbReference type="ChEBI" id="CHEBI:29105"/>
        <note>catalytic</note>
    </ligand>
</feature>
<dbReference type="InterPro" id="IPR023091">
    <property type="entry name" value="MetalPrtase_cat_dom_sf_prd"/>
</dbReference>
<evidence type="ECO:0000313" key="9">
    <source>
        <dbReference type="Proteomes" id="UP000321954"/>
    </source>
</evidence>
<dbReference type="PANTHER" id="PTHR46986:SF1">
    <property type="entry name" value="ENDORIBONUCLEASE YBEY, CHLOROPLASTIC"/>
    <property type="match status" value="1"/>
</dbReference>
<dbReference type="GO" id="GO:0004521">
    <property type="term" value="F:RNA endonuclease activity"/>
    <property type="evidence" value="ECO:0007669"/>
    <property type="project" value="UniProtKB-UniRule"/>
</dbReference>
<protein>
    <recommendedName>
        <fullName evidence="7">Endoribonuclease YbeY</fullName>
        <ecNumber evidence="7">3.1.-.-</ecNumber>
    </recommendedName>
</protein>
<feature type="binding site" evidence="7">
    <location>
        <position position="113"/>
    </location>
    <ligand>
        <name>Zn(2+)</name>
        <dbReference type="ChEBI" id="CHEBI:29105"/>
        <note>catalytic</note>
    </ligand>
</feature>
<dbReference type="EC" id="3.1.-.-" evidence="7"/>
<dbReference type="GO" id="GO:0008270">
    <property type="term" value="F:zinc ion binding"/>
    <property type="evidence" value="ECO:0007669"/>
    <property type="project" value="UniProtKB-UniRule"/>
</dbReference>
<keyword evidence="7" id="KW-0963">Cytoplasm</keyword>
<dbReference type="KEGG" id="anp:FK178_12390"/>
<evidence type="ECO:0000256" key="6">
    <source>
        <dbReference type="ARBA" id="ARBA00022833"/>
    </source>
</evidence>
<keyword evidence="6 7" id="KW-0862">Zinc</keyword>
<dbReference type="NCBIfam" id="TIGR00043">
    <property type="entry name" value="rRNA maturation RNase YbeY"/>
    <property type="match status" value="1"/>
</dbReference>
<dbReference type="OrthoDB" id="9811984at2"/>
<dbReference type="PANTHER" id="PTHR46986">
    <property type="entry name" value="ENDORIBONUCLEASE YBEY, CHLOROPLASTIC"/>
    <property type="match status" value="1"/>
</dbReference>
<accession>A0A5B8YKP0</accession>
<keyword evidence="7" id="KW-0698">rRNA processing</keyword>
<comment type="cofactor">
    <cofactor evidence="7">
        <name>Zn(2+)</name>
        <dbReference type="ChEBI" id="CHEBI:29105"/>
    </cofactor>
    <text evidence="7">Binds 1 zinc ion.</text>
</comment>
<dbReference type="EMBL" id="CP042476">
    <property type="protein sequence ID" value="QED38462.1"/>
    <property type="molecule type" value="Genomic_DNA"/>
</dbReference>
<dbReference type="InterPro" id="IPR002036">
    <property type="entry name" value="YbeY"/>
</dbReference>
<keyword evidence="5 7" id="KW-0378">Hydrolase</keyword>
<sequence>MEPHRINFYSENDFILEEQEKYGRWIEAVIASEAKKLEELSYIFCDDDYLLNLNEEFLKHDTYTDIITFDYSVGKILQGDIYISTERVKENSTEFNVSFNEELRRVIIHGVLHLCGYKDKTKEQSLLMRQKEEEKMQLFHVEQS</sequence>
<name>A0A5B8YKP0_9FLAO</name>
<evidence type="ECO:0000256" key="3">
    <source>
        <dbReference type="ARBA" id="ARBA00022723"/>
    </source>
</evidence>
<dbReference type="Proteomes" id="UP000321954">
    <property type="component" value="Chromosome"/>
</dbReference>
<evidence type="ECO:0000313" key="8">
    <source>
        <dbReference type="EMBL" id="QED38462.1"/>
    </source>
</evidence>
<feature type="binding site" evidence="7">
    <location>
        <position position="109"/>
    </location>
    <ligand>
        <name>Zn(2+)</name>
        <dbReference type="ChEBI" id="CHEBI:29105"/>
        <note>catalytic</note>
    </ligand>
</feature>
<evidence type="ECO:0000256" key="1">
    <source>
        <dbReference type="ARBA" id="ARBA00010875"/>
    </source>
</evidence>
<evidence type="ECO:0000256" key="2">
    <source>
        <dbReference type="ARBA" id="ARBA00022722"/>
    </source>
</evidence>
<keyword evidence="3 7" id="KW-0479">Metal-binding</keyword>
<dbReference type="Pfam" id="PF02130">
    <property type="entry name" value="YbeY"/>
    <property type="match status" value="1"/>
</dbReference>
<dbReference type="GO" id="GO:0005737">
    <property type="term" value="C:cytoplasm"/>
    <property type="evidence" value="ECO:0007669"/>
    <property type="project" value="UniProtKB-SubCell"/>
</dbReference>
<dbReference type="RefSeq" id="WP_146835633.1">
    <property type="nucleotide sequence ID" value="NZ_CP042476.1"/>
</dbReference>
<comment type="subcellular location">
    <subcellularLocation>
        <location evidence="7">Cytoplasm</location>
    </subcellularLocation>
</comment>
<keyword evidence="9" id="KW-1185">Reference proteome</keyword>
<dbReference type="Gene3D" id="3.40.390.30">
    <property type="entry name" value="Metalloproteases ('zincins'), catalytic domain"/>
    <property type="match status" value="1"/>
</dbReference>
<comment type="similarity">
    <text evidence="1 7">Belongs to the endoribonuclease YbeY family.</text>
</comment>
<evidence type="ECO:0000256" key="7">
    <source>
        <dbReference type="HAMAP-Rule" id="MF_00009"/>
    </source>
</evidence>
<organism evidence="8 9">
    <name type="scientific">Antarcticibacterium arcticum</name>
    <dbReference type="NCBI Taxonomy" id="2585771"/>
    <lineage>
        <taxon>Bacteria</taxon>
        <taxon>Pseudomonadati</taxon>
        <taxon>Bacteroidota</taxon>
        <taxon>Flavobacteriia</taxon>
        <taxon>Flavobacteriales</taxon>
        <taxon>Flavobacteriaceae</taxon>
        <taxon>Antarcticibacterium</taxon>
    </lineage>
</organism>
<dbReference type="SUPFAM" id="SSF55486">
    <property type="entry name" value="Metalloproteases ('zincins'), catalytic domain"/>
    <property type="match status" value="1"/>
</dbReference>
<comment type="function">
    <text evidence="7">Single strand-specific metallo-endoribonuclease involved in late-stage 70S ribosome quality control and in maturation of the 3' terminus of the 16S rRNA.</text>
</comment>
<keyword evidence="2 7" id="KW-0540">Nuclease</keyword>
<proteinExistence type="inferred from homology"/>